<name>A0AA39P6H9_9AGAR</name>
<protein>
    <submittedName>
        <fullName evidence="2">Uncharacterized protein</fullName>
    </submittedName>
</protein>
<evidence type="ECO:0000313" key="2">
    <source>
        <dbReference type="EMBL" id="KAK0478054.1"/>
    </source>
</evidence>
<reference evidence="2" key="1">
    <citation type="submission" date="2023-06" db="EMBL/GenBank/DDBJ databases">
        <authorList>
            <consortium name="Lawrence Berkeley National Laboratory"/>
            <person name="Ahrendt S."/>
            <person name="Sahu N."/>
            <person name="Indic B."/>
            <person name="Wong-Bajracharya J."/>
            <person name="Merenyi Z."/>
            <person name="Ke H.-M."/>
            <person name="Monk M."/>
            <person name="Kocsube S."/>
            <person name="Drula E."/>
            <person name="Lipzen A."/>
            <person name="Balint B."/>
            <person name="Henrissat B."/>
            <person name="Andreopoulos B."/>
            <person name="Martin F.M."/>
            <person name="Harder C.B."/>
            <person name="Rigling D."/>
            <person name="Ford K.L."/>
            <person name="Foster G.D."/>
            <person name="Pangilinan J."/>
            <person name="Papanicolaou A."/>
            <person name="Barry K."/>
            <person name="LaButti K."/>
            <person name="Viragh M."/>
            <person name="Koriabine M."/>
            <person name="Yan M."/>
            <person name="Riley R."/>
            <person name="Champramary S."/>
            <person name="Plett K.L."/>
            <person name="Tsai I.J."/>
            <person name="Slot J."/>
            <person name="Sipos G."/>
            <person name="Plett J."/>
            <person name="Nagy L.G."/>
            <person name="Grigoriev I.V."/>
        </authorList>
    </citation>
    <scope>NUCLEOTIDE SEQUENCE</scope>
    <source>
        <strain evidence="2">HWK02</strain>
    </source>
</reference>
<keyword evidence="1" id="KW-0472">Membrane</keyword>
<proteinExistence type="predicted"/>
<feature type="transmembrane region" description="Helical" evidence="1">
    <location>
        <begin position="78"/>
        <end position="97"/>
    </location>
</feature>
<comment type="caution">
    <text evidence="2">The sequence shown here is derived from an EMBL/GenBank/DDBJ whole genome shotgun (WGS) entry which is preliminary data.</text>
</comment>
<accession>A0AA39P6H9</accession>
<sequence>MNEDNIVRGMASLNAKFWTENGGIRGRDRLCGGTSPALYTAVSGRAVTDRVWVIGGEEQGLDADENTSTGGKIEDSGSLLWVLLCILVDVRVVWIVLWKMQNVMMMKGEIGMQWGFQ</sequence>
<gene>
    <name evidence="2" type="ORF">EDD18DRAFT_1114347</name>
</gene>
<organism evidence="2 3">
    <name type="scientific">Armillaria luteobubalina</name>
    <dbReference type="NCBI Taxonomy" id="153913"/>
    <lineage>
        <taxon>Eukaryota</taxon>
        <taxon>Fungi</taxon>
        <taxon>Dikarya</taxon>
        <taxon>Basidiomycota</taxon>
        <taxon>Agaricomycotina</taxon>
        <taxon>Agaricomycetes</taxon>
        <taxon>Agaricomycetidae</taxon>
        <taxon>Agaricales</taxon>
        <taxon>Marasmiineae</taxon>
        <taxon>Physalacriaceae</taxon>
        <taxon>Armillaria</taxon>
    </lineage>
</organism>
<keyword evidence="1" id="KW-1133">Transmembrane helix</keyword>
<evidence type="ECO:0000256" key="1">
    <source>
        <dbReference type="SAM" id="Phobius"/>
    </source>
</evidence>
<evidence type="ECO:0000313" key="3">
    <source>
        <dbReference type="Proteomes" id="UP001175228"/>
    </source>
</evidence>
<keyword evidence="1" id="KW-0812">Transmembrane</keyword>
<dbReference type="Proteomes" id="UP001175228">
    <property type="component" value="Unassembled WGS sequence"/>
</dbReference>
<keyword evidence="3" id="KW-1185">Reference proteome</keyword>
<dbReference type="AlphaFoldDB" id="A0AA39P6H9"/>
<dbReference type="EMBL" id="JAUEPU010000100">
    <property type="protein sequence ID" value="KAK0478054.1"/>
    <property type="molecule type" value="Genomic_DNA"/>
</dbReference>